<accession>A0A9P4IN04</accession>
<feature type="region of interest" description="Disordered" evidence="1">
    <location>
        <begin position="73"/>
        <end position="95"/>
    </location>
</feature>
<dbReference type="OrthoDB" id="3436553at2759"/>
<keyword evidence="2" id="KW-0472">Membrane</keyword>
<comment type="caution">
    <text evidence="3">The sequence shown here is derived from an EMBL/GenBank/DDBJ whole genome shotgun (WGS) entry which is preliminary data.</text>
</comment>
<proteinExistence type="predicted"/>
<keyword evidence="2" id="KW-1133">Transmembrane helix</keyword>
<keyword evidence="4" id="KW-1185">Reference proteome</keyword>
<sequence length="95" mass="10655">MEQLRRRSGGGGGVDVPYNPPPSVGHEIGVMFGGIAAFLISSILFWVWWNWAQKREDRIERERVEAFRQAGGWGAKEKQLKVNNSDEISRAKNGA</sequence>
<dbReference type="AlphaFoldDB" id="A0A9P4IN04"/>
<organism evidence="3 4">
    <name type="scientific">Rhizodiscina lignyota</name>
    <dbReference type="NCBI Taxonomy" id="1504668"/>
    <lineage>
        <taxon>Eukaryota</taxon>
        <taxon>Fungi</taxon>
        <taxon>Dikarya</taxon>
        <taxon>Ascomycota</taxon>
        <taxon>Pezizomycotina</taxon>
        <taxon>Dothideomycetes</taxon>
        <taxon>Pleosporomycetidae</taxon>
        <taxon>Aulographales</taxon>
        <taxon>Rhizodiscinaceae</taxon>
        <taxon>Rhizodiscina</taxon>
    </lineage>
</organism>
<evidence type="ECO:0000256" key="1">
    <source>
        <dbReference type="SAM" id="MobiDB-lite"/>
    </source>
</evidence>
<feature type="transmembrane region" description="Helical" evidence="2">
    <location>
        <begin position="28"/>
        <end position="49"/>
    </location>
</feature>
<name>A0A9P4IN04_9PEZI</name>
<protein>
    <submittedName>
        <fullName evidence="3">Uncharacterized protein</fullName>
    </submittedName>
</protein>
<dbReference type="EMBL" id="ML978123">
    <property type="protein sequence ID" value="KAF2102210.1"/>
    <property type="molecule type" value="Genomic_DNA"/>
</dbReference>
<gene>
    <name evidence="3" type="ORF">NA57DRAFT_73641</name>
</gene>
<keyword evidence="2" id="KW-0812">Transmembrane</keyword>
<dbReference type="Proteomes" id="UP000799772">
    <property type="component" value="Unassembled WGS sequence"/>
</dbReference>
<feature type="region of interest" description="Disordered" evidence="1">
    <location>
        <begin position="1"/>
        <end position="20"/>
    </location>
</feature>
<evidence type="ECO:0000313" key="3">
    <source>
        <dbReference type="EMBL" id="KAF2102210.1"/>
    </source>
</evidence>
<reference evidence="3" key="1">
    <citation type="journal article" date="2020" name="Stud. Mycol.">
        <title>101 Dothideomycetes genomes: a test case for predicting lifestyles and emergence of pathogens.</title>
        <authorList>
            <person name="Haridas S."/>
            <person name="Albert R."/>
            <person name="Binder M."/>
            <person name="Bloem J."/>
            <person name="Labutti K."/>
            <person name="Salamov A."/>
            <person name="Andreopoulos B."/>
            <person name="Baker S."/>
            <person name="Barry K."/>
            <person name="Bills G."/>
            <person name="Bluhm B."/>
            <person name="Cannon C."/>
            <person name="Castanera R."/>
            <person name="Culley D."/>
            <person name="Daum C."/>
            <person name="Ezra D."/>
            <person name="Gonzalez J."/>
            <person name="Henrissat B."/>
            <person name="Kuo A."/>
            <person name="Liang C."/>
            <person name="Lipzen A."/>
            <person name="Lutzoni F."/>
            <person name="Magnuson J."/>
            <person name="Mondo S."/>
            <person name="Nolan M."/>
            <person name="Ohm R."/>
            <person name="Pangilinan J."/>
            <person name="Park H.-J."/>
            <person name="Ramirez L."/>
            <person name="Alfaro M."/>
            <person name="Sun H."/>
            <person name="Tritt A."/>
            <person name="Yoshinaga Y."/>
            <person name="Zwiers L.-H."/>
            <person name="Turgeon B."/>
            <person name="Goodwin S."/>
            <person name="Spatafora J."/>
            <person name="Crous P."/>
            <person name="Grigoriev I."/>
        </authorList>
    </citation>
    <scope>NUCLEOTIDE SEQUENCE</scope>
    <source>
        <strain evidence="3">CBS 133067</strain>
    </source>
</reference>
<evidence type="ECO:0000313" key="4">
    <source>
        <dbReference type="Proteomes" id="UP000799772"/>
    </source>
</evidence>
<evidence type="ECO:0000256" key="2">
    <source>
        <dbReference type="SAM" id="Phobius"/>
    </source>
</evidence>